<dbReference type="PANTHER" id="PTHR30363">
    <property type="entry name" value="HTH-TYPE TRANSCRIPTIONAL REGULATOR SRLR-RELATED"/>
    <property type="match status" value="1"/>
</dbReference>
<evidence type="ECO:0000313" key="7">
    <source>
        <dbReference type="EMBL" id="AHW64025.1"/>
    </source>
</evidence>
<evidence type="ECO:0000313" key="8">
    <source>
        <dbReference type="Proteomes" id="UP000023703"/>
    </source>
</evidence>
<dbReference type="InterPro" id="IPR050313">
    <property type="entry name" value="Carb_Metab_HTH_regulators"/>
</dbReference>
<dbReference type="InterPro" id="IPR036390">
    <property type="entry name" value="WH_DNA-bd_sf"/>
</dbReference>
<keyword evidence="3" id="KW-0805">Transcription regulation</keyword>
<dbReference type="EMBL" id="CP006842">
    <property type="protein sequence ID" value="AHW64025.1"/>
    <property type="molecule type" value="Genomic_DNA"/>
</dbReference>
<evidence type="ECO:0000256" key="4">
    <source>
        <dbReference type="ARBA" id="ARBA00023163"/>
    </source>
</evidence>
<evidence type="ECO:0000259" key="6">
    <source>
        <dbReference type="PROSITE" id="PS51000"/>
    </source>
</evidence>
<evidence type="ECO:0000256" key="2">
    <source>
        <dbReference type="ARBA" id="ARBA00022491"/>
    </source>
</evidence>
<dbReference type="Proteomes" id="UP000023703">
    <property type="component" value="Chromosome"/>
</dbReference>
<dbReference type="InterPro" id="IPR037171">
    <property type="entry name" value="NagB/RpiA_transferase-like"/>
</dbReference>
<dbReference type="InterPro" id="IPR014036">
    <property type="entry name" value="DeoR-like_C"/>
</dbReference>
<dbReference type="PANTHER" id="PTHR30363:SF4">
    <property type="entry name" value="GLYCEROL-3-PHOSPHATE REGULON REPRESSOR"/>
    <property type="match status" value="1"/>
</dbReference>
<dbReference type="Gene3D" id="1.10.10.10">
    <property type="entry name" value="Winged helix-like DNA-binding domain superfamily/Winged helix DNA-binding domain"/>
    <property type="match status" value="1"/>
</dbReference>
<dbReference type="SUPFAM" id="SSF100950">
    <property type="entry name" value="NagB/RpiA/CoA transferase-like"/>
    <property type="match status" value="1"/>
</dbReference>
<dbReference type="PRINTS" id="PR00037">
    <property type="entry name" value="HTHLACR"/>
</dbReference>
<accession>X5E9B9</accession>
<sequence length="265" mass="28488">MHIMNSEERRRQIASLTAVNGRVTVVELAERFAVTPETIRRDLTVLDNDGALHRVHGGAVPTNTFQTRETPIELRSTTSTEAKIRIGRAATELLPRTGTVFLDAGTTTAMLAHAIAEAGRPDDNPYRNLTVLTNFLPLAVRLSAAGLSDVQLIGGHIRPITQAVVGDIALRTIGVHHADIAFIGTNALSMDHGLSTADAEEAAVKRAMIANSDRVVAMCDSTKFGRDYLVSFANVPEIDVLVTDDAAPHQYLEAFTAEDVTVVTA</sequence>
<dbReference type="eggNOG" id="COG1349">
    <property type="taxonomic scope" value="Bacteria"/>
</dbReference>
<feature type="domain" description="HTH deoR-type" evidence="6">
    <location>
        <begin position="6"/>
        <end position="61"/>
    </location>
</feature>
<evidence type="ECO:0000256" key="1">
    <source>
        <dbReference type="ARBA" id="ARBA00021390"/>
    </source>
</evidence>
<keyword evidence="8" id="KW-1185">Reference proteome</keyword>
<keyword evidence="2" id="KW-0678">Repressor</keyword>
<reference evidence="7 8" key="1">
    <citation type="journal article" date="2015" name="Int. J. Syst. Evol. Microbiol.">
        <title>Revisiting Corynebacterium glyciniphilum (ex Kubota et al., 1972) sp. nov., nom. rev., isolated from putrefied banana.</title>
        <authorList>
            <person name="Al-Dilaimi A."/>
            <person name="Bednarz H."/>
            <person name="Lomker A."/>
            <person name="Niehaus K."/>
            <person name="Kalinowski J."/>
            <person name="Ruckert C."/>
        </authorList>
    </citation>
    <scope>NUCLEOTIDE SEQUENCE [LARGE SCALE GENOMIC DNA]</scope>
    <source>
        <strain evidence="7">AJ 3170</strain>
    </source>
</reference>
<dbReference type="SMART" id="SM00420">
    <property type="entry name" value="HTH_DEOR"/>
    <property type="match status" value="1"/>
</dbReference>
<dbReference type="PROSITE" id="PS51000">
    <property type="entry name" value="HTH_DEOR_2"/>
    <property type="match status" value="1"/>
</dbReference>
<dbReference type="GO" id="GO:0003700">
    <property type="term" value="F:DNA-binding transcription factor activity"/>
    <property type="evidence" value="ECO:0007669"/>
    <property type="project" value="InterPro"/>
</dbReference>
<evidence type="ECO:0000256" key="3">
    <source>
        <dbReference type="ARBA" id="ARBA00023015"/>
    </source>
</evidence>
<dbReference type="Gene3D" id="3.40.50.1360">
    <property type="match status" value="1"/>
</dbReference>
<organism evidence="7 8">
    <name type="scientific">Corynebacterium glyciniphilum AJ 3170</name>
    <dbReference type="NCBI Taxonomy" id="1404245"/>
    <lineage>
        <taxon>Bacteria</taxon>
        <taxon>Bacillati</taxon>
        <taxon>Actinomycetota</taxon>
        <taxon>Actinomycetes</taxon>
        <taxon>Mycobacteriales</taxon>
        <taxon>Corynebacteriaceae</taxon>
        <taxon>Corynebacterium</taxon>
    </lineage>
</organism>
<dbReference type="Pfam" id="PF08220">
    <property type="entry name" value="HTH_DeoR"/>
    <property type="match status" value="1"/>
</dbReference>
<dbReference type="AlphaFoldDB" id="X5E9B9"/>
<dbReference type="KEGG" id="cgy:CGLY_07900"/>
<dbReference type="HOGENOM" id="CLU_060699_1_4_11"/>
<dbReference type="InterPro" id="IPR001034">
    <property type="entry name" value="DeoR_HTH"/>
</dbReference>
<dbReference type="STRING" id="1404245.CGLY_07900"/>
<name>X5E9B9_9CORY</name>
<dbReference type="Pfam" id="PF00455">
    <property type="entry name" value="DeoRC"/>
    <property type="match status" value="1"/>
</dbReference>
<dbReference type="SUPFAM" id="SSF46785">
    <property type="entry name" value="Winged helix' DNA-binding domain"/>
    <property type="match status" value="1"/>
</dbReference>
<gene>
    <name evidence="7" type="ORF">CGLY_07900</name>
</gene>
<dbReference type="InterPro" id="IPR036388">
    <property type="entry name" value="WH-like_DNA-bd_sf"/>
</dbReference>
<proteinExistence type="predicted"/>
<protein>
    <recommendedName>
        <fullName evidence="1">Lactose phosphotransferase system repressor</fullName>
    </recommendedName>
</protein>
<keyword evidence="4" id="KW-0804">Transcription</keyword>
<comment type="function">
    <text evidence="5">Repressor of the lactose catabolism operon. Galactose-6-phosphate is the inducer.</text>
</comment>
<evidence type="ECO:0000256" key="5">
    <source>
        <dbReference type="ARBA" id="ARBA00024937"/>
    </source>
</evidence>
<dbReference type="SMART" id="SM01134">
    <property type="entry name" value="DeoRC"/>
    <property type="match status" value="1"/>
</dbReference>